<feature type="transmembrane region" description="Helical" evidence="6">
    <location>
        <begin position="193"/>
        <end position="212"/>
    </location>
</feature>
<dbReference type="Proteomes" id="UP000077177">
    <property type="component" value="Chromosome"/>
</dbReference>
<dbReference type="STRING" id="1492898.SY85_12245"/>
<gene>
    <name evidence="7" type="ORF">SY85_12245</name>
</gene>
<reference evidence="7 8" key="2">
    <citation type="journal article" date="2016" name="Int. J. Syst. Evol. Microbiol.">
        <title>Flavisolibacter tropicus sp. nov., isolated from tropical soil.</title>
        <authorList>
            <person name="Lee J.J."/>
            <person name="Kang M.S."/>
            <person name="Kim G.S."/>
            <person name="Lee C.S."/>
            <person name="Lim S."/>
            <person name="Lee J."/>
            <person name="Roh S.H."/>
            <person name="Kang H."/>
            <person name="Ha J.M."/>
            <person name="Bae S."/>
            <person name="Jung H.Y."/>
            <person name="Kim M.K."/>
        </authorList>
    </citation>
    <scope>NUCLEOTIDE SEQUENCE [LARGE SCALE GENOMIC DNA]</scope>
    <source>
        <strain evidence="7 8">LCS9</strain>
    </source>
</reference>
<dbReference type="PANTHER" id="PTHR31885:SF6">
    <property type="entry name" value="GH04784P"/>
    <property type="match status" value="1"/>
</dbReference>
<comment type="subcellular location">
    <subcellularLocation>
        <location evidence="1">Membrane</location>
        <topology evidence="1">Multi-pass membrane protein</topology>
    </subcellularLocation>
</comment>
<keyword evidence="4 6" id="KW-1133">Transmembrane helix</keyword>
<evidence type="ECO:0000256" key="4">
    <source>
        <dbReference type="ARBA" id="ARBA00022989"/>
    </source>
</evidence>
<name>A0A172TVZ3_9BACT</name>
<evidence type="ECO:0000256" key="6">
    <source>
        <dbReference type="SAM" id="Phobius"/>
    </source>
</evidence>
<comment type="similarity">
    <text evidence="2">Belongs to the TMEM86 family.</text>
</comment>
<evidence type="ECO:0000256" key="3">
    <source>
        <dbReference type="ARBA" id="ARBA00022692"/>
    </source>
</evidence>
<dbReference type="GO" id="GO:0016020">
    <property type="term" value="C:membrane"/>
    <property type="evidence" value="ECO:0007669"/>
    <property type="project" value="UniProtKB-SubCell"/>
</dbReference>
<evidence type="ECO:0008006" key="9">
    <source>
        <dbReference type="Google" id="ProtNLM"/>
    </source>
</evidence>
<dbReference type="PANTHER" id="PTHR31885">
    <property type="entry name" value="GH04784P"/>
    <property type="match status" value="1"/>
</dbReference>
<proteinExistence type="inferred from homology"/>
<evidence type="ECO:0000256" key="1">
    <source>
        <dbReference type="ARBA" id="ARBA00004141"/>
    </source>
</evidence>
<accession>A0A172TVZ3</accession>
<evidence type="ECO:0000313" key="7">
    <source>
        <dbReference type="EMBL" id="ANE51156.1"/>
    </source>
</evidence>
<dbReference type="InterPro" id="IPR012506">
    <property type="entry name" value="TMEM86B-like"/>
</dbReference>
<reference evidence="8" key="1">
    <citation type="submission" date="2015-01" db="EMBL/GenBank/DDBJ databases">
        <title>Flavisolibacter sp./LCS9/ whole genome sequencing.</title>
        <authorList>
            <person name="Kim M.K."/>
            <person name="Srinivasan S."/>
            <person name="Lee J.-J."/>
        </authorList>
    </citation>
    <scope>NUCLEOTIDE SEQUENCE [LARGE SCALE GENOMIC DNA]</scope>
    <source>
        <strain evidence="8">LCS9</strain>
    </source>
</reference>
<evidence type="ECO:0000256" key="5">
    <source>
        <dbReference type="ARBA" id="ARBA00023136"/>
    </source>
</evidence>
<dbReference type="Pfam" id="PF07947">
    <property type="entry name" value="YhhN"/>
    <property type="match status" value="1"/>
</dbReference>
<keyword evidence="5 6" id="KW-0472">Membrane</keyword>
<feature type="transmembrane region" description="Helical" evidence="6">
    <location>
        <begin position="57"/>
        <end position="75"/>
    </location>
</feature>
<keyword evidence="3 6" id="KW-0812">Transmembrane</keyword>
<dbReference type="GO" id="GO:0016787">
    <property type="term" value="F:hydrolase activity"/>
    <property type="evidence" value="ECO:0007669"/>
    <property type="project" value="TreeGrafter"/>
</dbReference>
<dbReference type="OrthoDB" id="5651790at2"/>
<evidence type="ECO:0000313" key="8">
    <source>
        <dbReference type="Proteomes" id="UP000077177"/>
    </source>
</evidence>
<feature type="transmembrane region" description="Helical" evidence="6">
    <location>
        <begin position="169"/>
        <end position="187"/>
    </location>
</feature>
<dbReference type="RefSeq" id="WP_066404862.1">
    <property type="nucleotide sequence ID" value="NZ_CP011390.1"/>
</dbReference>
<dbReference type="EMBL" id="CP011390">
    <property type="protein sequence ID" value="ANE51156.1"/>
    <property type="molecule type" value="Genomic_DNA"/>
</dbReference>
<organism evidence="7 8">
    <name type="scientific">Flavisolibacter tropicus</name>
    <dbReference type="NCBI Taxonomy" id="1492898"/>
    <lineage>
        <taxon>Bacteria</taxon>
        <taxon>Pseudomonadati</taxon>
        <taxon>Bacteroidota</taxon>
        <taxon>Chitinophagia</taxon>
        <taxon>Chitinophagales</taxon>
        <taxon>Chitinophagaceae</taxon>
        <taxon>Flavisolibacter</taxon>
    </lineage>
</organism>
<dbReference type="AlphaFoldDB" id="A0A172TVZ3"/>
<protein>
    <recommendedName>
        <fullName evidence="9">Lysoplasmalogenase</fullName>
    </recommendedName>
</protein>
<sequence length="226" mass="25882">MNKKIWVGLFFLALISDLICVQLQFETLRFVTKPLIILFLINYFITSVQLVPSSLKWWVAGALGFSWLGDILLLFEDQSAQFFILGLSAFLIAHVCYIVFFNQIRKVEKMKGQILLFVFVLVYYAALIQLLSPKLGDMKLPVWIYGAVICLMLWLALHLNKAYHSNSGLFIMLGALLFVLSDTALAINKFYQHFAGAGIVIMLTYGLAQWFITEGSVRWLHNQMRE</sequence>
<feature type="transmembrane region" description="Helical" evidence="6">
    <location>
        <begin position="81"/>
        <end position="102"/>
    </location>
</feature>
<keyword evidence="8" id="KW-1185">Reference proteome</keyword>
<feature type="transmembrane region" description="Helical" evidence="6">
    <location>
        <begin position="114"/>
        <end position="132"/>
    </location>
</feature>
<evidence type="ECO:0000256" key="2">
    <source>
        <dbReference type="ARBA" id="ARBA00007375"/>
    </source>
</evidence>
<feature type="transmembrane region" description="Helical" evidence="6">
    <location>
        <begin position="30"/>
        <end position="50"/>
    </location>
</feature>
<feature type="transmembrane region" description="Helical" evidence="6">
    <location>
        <begin position="138"/>
        <end position="157"/>
    </location>
</feature>
<dbReference type="KEGG" id="fla:SY85_12245"/>